<keyword evidence="6 9" id="KW-0695">RNA-directed DNA polymerase</keyword>
<organism evidence="9 10">
    <name type="scientific">Tanacetum coccineum</name>
    <dbReference type="NCBI Taxonomy" id="301880"/>
    <lineage>
        <taxon>Eukaryota</taxon>
        <taxon>Viridiplantae</taxon>
        <taxon>Streptophyta</taxon>
        <taxon>Embryophyta</taxon>
        <taxon>Tracheophyta</taxon>
        <taxon>Spermatophyta</taxon>
        <taxon>Magnoliopsida</taxon>
        <taxon>eudicotyledons</taxon>
        <taxon>Gunneridae</taxon>
        <taxon>Pentapetalae</taxon>
        <taxon>asterids</taxon>
        <taxon>campanulids</taxon>
        <taxon>Asterales</taxon>
        <taxon>Asteraceae</taxon>
        <taxon>Asteroideae</taxon>
        <taxon>Anthemideae</taxon>
        <taxon>Anthemidinae</taxon>
        <taxon>Tanacetum</taxon>
    </lineage>
</organism>
<dbReference type="InterPro" id="IPR012337">
    <property type="entry name" value="RNaseH-like_sf"/>
</dbReference>
<keyword evidence="4" id="KW-0255">Endonuclease</keyword>
<name>A0ABQ5EFS4_9ASTR</name>
<feature type="region of interest" description="Disordered" evidence="7">
    <location>
        <begin position="984"/>
        <end position="1010"/>
    </location>
</feature>
<dbReference type="Pfam" id="PF24626">
    <property type="entry name" value="SH3_Tf2-1"/>
    <property type="match status" value="1"/>
</dbReference>
<sequence>MFLMIMKNSISVAIRGVIPDSENAKEFLKSVEEQFKGSSKANASTLIFKMLTTKYDGLSGVRKHIMMMNDMASKLNGMDMAISKAKVENQLNCKIKIVRSDRSGEYYGKHSDLGQSPWPFALYYQENRIVNQFTMPHTPQQNGVAERQNRTLMDMVQSRAPSLLYFKIWGCPTEAKKFNPQTKKFDSRTISCYFIGNLERSKGYQFYFPNHTTRIVKTNDAEFLENGKISGSGERSIDLNEKLMDAPNQELSIPLYMENITIVPCDEVVDIPVVNAPPHNENQNPPIIQQPLRRSERTRRPVVHDDFITYLNEDDYDLGEIGCVKFEGDALAWWKKAYKAAKGGDAWSLTLTLGRFQRAVADAARNLEILRDRDDYDRSERSDKRHRVDRDRYQSAWLLSRIVTGVYDQKNDVKEFWCGLANQKEQTVSNSHRFYQLGFPSSPGYPLRVILTLFATHVDVDTQESVVVLLVLASNVARLVIFSGTARRNIGSCRLVSADKEPTTRQCSLLLLRIAANTFQHVPYYTHGCEGVFPDDTSLGIPLDSRCLSLTLRLFPEVSPISKAPYRMAPIELKEIVDGSVQELLERGGHISGVTIVSENGIIMDPAKVITADSIEGFSRLALPLTSLCEKVENLEVLYGMKSEKRALKSFKQRLVLVVVLMQHRKVIAYASRQLKPYEVNYPTHDLELAAVVFALKIWRHYLYGESCDIFTDHKSLKYIFTQRELNMRQRRCCHQVEEEIICDLERLDIELCVRGQNGFWASLRVEPNLISQIKAAQKDDGEIWAIIQNIDKQTEFRVDDDGILWRGFDEDVPRSQATLLVEWYEARCGYVCVKVFNLSADRWTKSAHFLLSVMDYPEMSLAPICGIRSVIVLSEGPGEEFRRQHRRRFGIKGKLSPRFIGPFEILDRVGEVYYRLALPLQLSHVHNVLCIITQRQSHEEHDDPFCQILWRNIPKREESHLGDRWSLYGLLFLIFFYDPDEDTGKQKVSTDKEEVSTDRPDKGTVDQNEGRIATQTAPTTTTPTIFGDDETIAQIKAKKKIEEEDESDTESEGITEAEKKFKQFARDAEVARKVLYERLKRQDQNFVAIGFAEDERQIKELNKDPEKKKLKKRVVNEEDTAKPDDDSDDEYRKCLRIITFESTIDSEIMETKSLIARVHNVSSPDGNYLVVYRVNGHFRAFHYLIKVIYGTINKNGKLSDGDCMKLVEFCILEFKDGTVIYMLVERRYHLSKELLQQMLDLGLEVEEESTVAL</sequence>
<evidence type="ECO:0000256" key="2">
    <source>
        <dbReference type="ARBA" id="ARBA00022695"/>
    </source>
</evidence>
<dbReference type="InterPro" id="IPR036397">
    <property type="entry name" value="RNaseH_sf"/>
</dbReference>
<evidence type="ECO:0000256" key="3">
    <source>
        <dbReference type="ARBA" id="ARBA00022722"/>
    </source>
</evidence>
<evidence type="ECO:0000256" key="6">
    <source>
        <dbReference type="ARBA" id="ARBA00022918"/>
    </source>
</evidence>
<dbReference type="InterPro" id="IPR041373">
    <property type="entry name" value="RT_RNaseH"/>
</dbReference>
<feature type="domain" description="Integrase catalytic" evidence="8">
    <location>
        <begin position="15"/>
        <end position="158"/>
    </location>
</feature>
<dbReference type="InterPro" id="IPR043502">
    <property type="entry name" value="DNA/RNA_pol_sf"/>
</dbReference>
<evidence type="ECO:0000313" key="10">
    <source>
        <dbReference type="Proteomes" id="UP001151760"/>
    </source>
</evidence>
<dbReference type="InterPro" id="IPR057670">
    <property type="entry name" value="SH3_retrovirus"/>
</dbReference>
<gene>
    <name evidence="9" type="ORF">Tco_0975930</name>
</gene>
<evidence type="ECO:0000256" key="5">
    <source>
        <dbReference type="ARBA" id="ARBA00022801"/>
    </source>
</evidence>
<keyword evidence="10" id="KW-1185">Reference proteome</keyword>
<evidence type="ECO:0000259" key="8">
    <source>
        <dbReference type="PROSITE" id="PS50994"/>
    </source>
</evidence>
<keyword evidence="1" id="KW-0808">Transferase</keyword>
<dbReference type="EMBL" id="BQNB010016265">
    <property type="protein sequence ID" value="GJT49773.1"/>
    <property type="molecule type" value="Genomic_DNA"/>
</dbReference>
<dbReference type="InterPro" id="IPR001584">
    <property type="entry name" value="Integrase_cat-core"/>
</dbReference>
<evidence type="ECO:0000256" key="4">
    <source>
        <dbReference type="ARBA" id="ARBA00022759"/>
    </source>
</evidence>
<dbReference type="Gene3D" id="3.30.420.10">
    <property type="entry name" value="Ribonuclease H-like superfamily/Ribonuclease H"/>
    <property type="match status" value="1"/>
</dbReference>
<dbReference type="SUPFAM" id="SSF56672">
    <property type="entry name" value="DNA/RNA polymerases"/>
    <property type="match status" value="1"/>
</dbReference>
<dbReference type="PROSITE" id="PS50994">
    <property type="entry name" value="INTEGRASE"/>
    <property type="match status" value="1"/>
</dbReference>
<dbReference type="InterPro" id="IPR039537">
    <property type="entry name" value="Retrotran_Ty1/copia-like"/>
</dbReference>
<dbReference type="PANTHER" id="PTHR42648">
    <property type="entry name" value="TRANSPOSASE, PUTATIVE-RELATED"/>
    <property type="match status" value="1"/>
</dbReference>
<dbReference type="InterPro" id="IPR056924">
    <property type="entry name" value="SH3_Tf2-1"/>
</dbReference>
<reference evidence="9" key="1">
    <citation type="journal article" date="2022" name="Int. J. Mol. Sci.">
        <title>Draft Genome of Tanacetum Coccineum: Genomic Comparison of Closely Related Tanacetum-Family Plants.</title>
        <authorList>
            <person name="Yamashiro T."/>
            <person name="Shiraishi A."/>
            <person name="Nakayama K."/>
            <person name="Satake H."/>
        </authorList>
    </citation>
    <scope>NUCLEOTIDE SEQUENCE</scope>
</reference>
<evidence type="ECO:0000256" key="1">
    <source>
        <dbReference type="ARBA" id="ARBA00022679"/>
    </source>
</evidence>
<reference evidence="9" key="2">
    <citation type="submission" date="2022-01" db="EMBL/GenBank/DDBJ databases">
        <authorList>
            <person name="Yamashiro T."/>
            <person name="Shiraishi A."/>
            <person name="Satake H."/>
            <person name="Nakayama K."/>
        </authorList>
    </citation>
    <scope>NUCLEOTIDE SEQUENCE</scope>
</reference>
<accession>A0ABQ5EFS4</accession>
<dbReference type="GO" id="GO:0003964">
    <property type="term" value="F:RNA-directed DNA polymerase activity"/>
    <property type="evidence" value="ECO:0007669"/>
    <property type="project" value="UniProtKB-KW"/>
</dbReference>
<dbReference type="SUPFAM" id="SSF53098">
    <property type="entry name" value="Ribonuclease H-like"/>
    <property type="match status" value="1"/>
</dbReference>
<dbReference type="CDD" id="cd09274">
    <property type="entry name" value="RNase_HI_RT_Ty3"/>
    <property type="match status" value="1"/>
</dbReference>
<protein>
    <submittedName>
        <fullName evidence="9">Reverse transcriptase</fullName>
    </submittedName>
</protein>
<keyword evidence="2" id="KW-0548">Nucleotidyltransferase</keyword>
<evidence type="ECO:0000256" key="7">
    <source>
        <dbReference type="SAM" id="MobiDB-lite"/>
    </source>
</evidence>
<feature type="compositionally biased region" description="Basic and acidic residues" evidence="7">
    <location>
        <begin position="984"/>
        <end position="1005"/>
    </location>
</feature>
<dbReference type="Pfam" id="PF25597">
    <property type="entry name" value="SH3_retrovirus"/>
    <property type="match status" value="1"/>
</dbReference>
<dbReference type="Proteomes" id="UP001151760">
    <property type="component" value="Unassembled WGS sequence"/>
</dbReference>
<evidence type="ECO:0000313" key="9">
    <source>
        <dbReference type="EMBL" id="GJT49773.1"/>
    </source>
</evidence>
<keyword evidence="5" id="KW-0378">Hydrolase</keyword>
<dbReference type="Gene3D" id="3.10.20.370">
    <property type="match status" value="1"/>
</dbReference>
<dbReference type="Pfam" id="PF17917">
    <property type="entry name" value="RT_RNaseH"/>
    <property type="match status" value="1"/>
</dbReference>
<comment type="caution">
    <text evidence="9">The sequence shown here is derived from an EMBL/GenBank/DDBJ whole genome shotgun (WGS) entry which is preliminary data.</text>
</comment>
<keyword evidence="3" id="KW-0540">Nuclease</keyword>
<dbReference type="PANTHER" id="PTHR42648:SF28">
    <property type="entry name" value="TRANSPOSON-ENCODED PROTEIN WITH RIBONUCLEASE H-LIKE AND RETROVIRUS ZINC FINGER-LIKE DOMAINS"/>
    <property type="match status" value="1"/>
</dbReference>
<proteinExistence type="predicted"/>